<gene>
    <name evidence="3" type="ORF">J0A68_00390</name>
</gene>
<keyword evidence="3" id="KW-0378">Hydrolase</keyword>
<evidence type="ECO:0000259" key="2">
    <source>
        <dbReference type="Pfam" id="PF13472"/>
    </source>
</evidence>
<accession>A0ABS3BWZ8</accession>
<dbReference type="Proteomes" id="UP000664317">
    <property type="component" value="Unassembled WGS sequence"/>
</dbReference>
<dbReference type="SUPFAM" id="SSF52266">
    <property type="entry name" value="SGNH hydrolase"/>
    <property type="match status" value="1"/>
</dbReference>
<comment type="caution">
    <text evidence="3">The sequence shown here is derived from an EMBL/GenBank/DDBJ whole genome shotgun (WGS) entry which is preliminary data.</text>
</comment>
<sequence>MKKLLFLSLCLLFFAAKNPDPVTWVAIGDSITYLNDHPDETGNRISKGYLTLIREKFPELQVVNKGYNGWTAVRIAQEFDKLEIPRADIYSIFLGTNDWWGGKPLGSLSDFQNGTGHETVNGAFRVILDKIYLLNPEAKIILITPMKRVDFVYINNPKNNAFGSYQEKNGQDLEDFADAIKGIGTAKNLPVVNLYHQRKMDFPDLVNYKWLKNPETGKYQKYRYPDFANLPFDPEQDEYPYPEKTIAITYDGLHPSDKGYRIIADELQPIFENLLK</sequence>
<reference evidence="3 4" key="1">
    <citation type="submission" date="2021-03" db="EMBL/GenBank/DDBJ databases">
        <title>novel species isolated from a fishpond in China.</title>
        <authorList>
            <person name="Lu H."/>
            <person name="Cai Z."/>
        </authorList>
    </citation>
    <scope>NUCLEOTIDE SEQUENCE [LARGE SCALE GENOMIC DNA]</scope>
    <source>
        <strain evidence="3 4">H41</strain>
    </source>
</reference>
<dbReference type="PANTHER" id="PTHR30383:SF5">
    <property type="entry name" value="SGNH HYDROLASE-TYPE ESTERASE DOMAIN-CONTAINING PROTEIN"/>
    <property type="match status" value="1"/>
</dbReference>
<dbReference type="Pfam" id="PF13472">
    <property type="entry name" value="Lipase_GDSL_2"/>
    <property type="match status" value="1"/>
</dbReference>
<evidence type="ECO:0000313" key="4">
    <source>
        <dbReference type="Proteomes" id="UP000664317"/>
    </source>
</evidence>
<dbReference type="Gene3D" id="3.40.50.1110">
    <property type="entry name" value="SGNH hydrolase"/>
    <property type="match status" value="1"/>
</dbReference>
<dbReference type="InterPro" id="IPR013830">
    <property type="entry name" value="SGNH_hydro"/>
</dbReference>
<dbReference type="RefSeq" id="WP_206576197.1">
    <property type="nucleotide sequence ID" value="NZ_JAFKCT010000001.1"/>
</dbReference>
<keyword evidence="1" id="KW-0732">Signal</keyword>
<proteinExistence type="predicted"/>
<organism evidence="3 4">
    <name type="scientific">Algoriphagus oliviformis</name>
    <dbReference type="NCBI Taxonomy" id="2811231"/>
    <lineage>
        <taxon>Bacteria</taxon>
        <taxon>Pseudomonadati</taxon>
        <taxon>Bacteroidota</taxon>
        <taxon>Cytophagia</taxon>
        <taxon>Cytophagales</taxon>
        <taxon>Cyclobacteriaceae</taxon>
        <taxon>Algoriphagus</taxon>
    </lineage>
</organism>
<feature type="domain" description="SGNH hydrolase-type esterase" evidence="2">
    <location>
        <begin position="26"/>
        <end position="262"/>
    </location>
</feature>
<dbReference type="InterPro" id="IPR051532">
    <property type="entry name" value="Ester_Hydrolysis_Enzymes"/>
</dbReference>
<dbReference type="GO" id="GO:0016787">
    <property type="term" value="F:hydrolase activity"/>
    <property type="evidence" value="ECO:0007669"/>
    <property type="project" value="UniProtKB-KW"/>
</dbReference>
<keyword evidence="4" id="KW-1185">Reference proteome</keyword>
<name>A0ABS3BWZ8_9BACT</name>
<dbReference type="PANTHER" id="PTHR30383">
    <property type="entry name" value="THIOESTERASE 1/PROTEASE 1/LYSOPHOSPHOLIPASE L1"/>
    <property type="match status" value="1"/>
</dbReference>
<protein>
    <submittedName>
        <fullName evidence="3">SGNH/GDSL hydrolase family protein</fullName>
    </submittedName>
</protein>
<evidence type="ECO:0000313" key="3">
    <source>
        <dbReference type="EMBL" id="MBN7809390.1"/>
    </source>
</evidence>
<feature type="signal peptide" evidence="1">
    <location>
        <begin position="1"/>
        <end position="19"/>
    </location>
</feature>
<feature type="chain" id="PRO_5047447342" evidence="1">
    <location>
        <begin position="20"/>
        <end position="276"/>
    </location>
</feature>
<evidence type="ECO:0000256" key="1">
    <source>
        <dbReference type="SAM" id="SignalP"/>
    </source>
</evidence>
<dbReference type="EMBL" id="JAFKCT010000001">
    <property type="protein sequence ID" value="MBN7809390.1"/>
    <property type="molecule type" value="Genomic_DNA"/>
</dbReference>
<dbReference type="InterPro" id="IPR036514">
    <property type="entry name" value="SGNH_hydro_sf"/>
</dbReference>